<evidence type="ECO:0000313" key="1">
    <source>
        <dbReference type="EMBL" id="BDE97145.1"/>
    </source>
</evidence>
<name>A0ABM7WL89_9ACTN</name>
<protein>
    <recommendedName>
        <fullName evidence="3">DUF1579 domain-containing protein</fullName>
    </recommendedName>
</protein>
<keyword evidence="2" id="KW-1185">Reference proteome</keyword>
<gene>
    <name evidence="1" type="ORF">CE91St30_24780</name>
</gene>
<evidence type="ECO:0008006" key="3">
    <source>
        <dbReference type="Google" id="ProtNLM"/>
    </source>
</evidence>
<dbReference type="Proteomes" id="UP001320544">
    <property type="component" value="Chromosome"/>
</dbReference>
<evidence type="ECO:0000313" key="2">
    <source>
        <dbReference type="Proteomes" id="UP001320544"/>
    </source>
</evidence>
<accession>A0ABM7WL89</accession>
<sequence>MHTFTESLISETRSDELPEEYDYFGRLVGSWDFDYIDHNMSCSLKGEWYFARVLEGMAIQDVIILPSRDTRTDIPHPDEEYGTTLRIYNPSTHAWDIAYCYTGRIMRLEARKQDGMIVLTNIADERRKWVFATIEDDTFHWQNVTVADDGTWHINVDLYATRA</sequence>
<dbReference type="EMBL" id="AP025564">
    <property type="protein sequence ID" value="BDE97145.1"/>
    <property type="molecule type" value="Genomic_DNA"/>
</dbReference>
<organism evidence="1 2">
    <name type="scientific">Raoultibacter timonensis</name>
    <dbReference type="NCBI Taxonomy" id="1907662"/>
    <lineage>
        <taxon>Bacteria</taxon>
        <taxon>Bacillati</taxon>
        <taxon>Actinomycetota</taxon>
        <taxon>Coriobacteriia</taxon>
        <taxon>Eggerthellales</taxon>
        <taxon>Eggerthellaceae</taxon>
        <taxon>Raoultibacter</taxon>
    </lineage>
</organism>
<proteinExistence type="predicted"/>
<reference evidence="1 2" key="1">
    <citation type="submission" date="2022-01" db="EMBL/GenBank/DDBJ databases">
        <title>Novel bile acid biosynthetic pathways are enriched in the microbiome of centenarians.</title>
        <authorList>
            <person name="Sato Y."/>
            <person name="Atarashi K."/>
            <person name="Plichta R.D."/>
            <person name="Arai Y."/>
            <person name="Sasajima S."/>
            <person name="Kearney M.S."/>
            <person name="Suda W."/>
            <person name="Takeshita K."/>
            <person name="Sasaki T."/>
            <person name="Okamoto S."/>
            <person name="Skelly N.A."/>
            <person name="Okamura Y."/>
            <person name="Vlamakis H."/>
            <person name="Li Y."/>
            <person name="Tanoue T."/>
            <person name="Takei H."/>
            <person name="Nittono H."/>
            <person name="Narushima S."/>
            <person name="Irie J."/>
            <person name="Itoh H."/>
            <person name="Moriya K."/>
            <person name="Sugiura Y."/>
            <person name="Suematsu M."/>
            <person name="Moritoki N."/>
            <person name="Shibata S."/>
            <person name="Littman R.D."/>
            <person name="Fischbach A.M."/>
            <person name="Uwamino Y."/>
            <person name="Inoue T."/>
            <person name="Honda A."/>
            <person name="Hattori M."/>
            <person name="Murai T."/>
            <person name="Xavier J.R."/>
            <person name="Hirose N."/>
            <person name="Honda K."/>
        </authorList>
    </citation>
    <scope>NUCLEOTIDE SEQUENCE [LARGE SCALE GENOMIC DNA]</scope>
    <source>
        <strain evidence="1 2">CE91-St30</strain>
    </source>
</reference>
<dbReference type="RefSeq" id="WP_244386295.1">
    <property type="nucleotide sequence ID" value="NZ_AP025564.1"/>
</dbReference>